<keyword evidence="2" id="KW-0175">Coiled coil</keyword>
<evidence type="ECO:0000313" key="4">
    <source>
        <dbReference type="EMBL" id="TXG37245.1"/>
    </source>
</evidence>
<feature type="repeat" description="TPR" evidence="1">
    <location>
        <begin position="239"/>
        <end position="272"/>
    </location>
</feature>
<feature type="transmembrane region" description="Helical" evidence="3">
    <location>
        <begin position="362"/>
        <end position="379"/>
    </location>
</feature>
<feature type="repeat" description="TPR" evidence="1">
    <location>
        <begin position="115"/>
        <end position="148"/>
    </location>
</feature>
<dbReference type="SUPFAM" id="SSF48452">
    <property type="entry name" value="TPR-like"/>
    <property type="match status" value="1"/>
</dbReference>
<feature type="coiled-coil region" evidence="2">
    <location>
        <begin position="385"/>
        <end position="416"/>
    </location>
</feature>
<dbReference type="SMART" id="SM00028">
    <property type="entry name" value="TPR"/>
    <property type="match status" value="4"/>
</dbReference>
<dbReference type="AlphaFoldDB" id="A0A5C7GJA3"/>
<keyword evidence="5" id="KW-1185">Reference proteome</keyword>
<dbReference type="InterPro" id="IPR036388">
    <property type="entry name" value="WH-like_DNA-bd_sf"/>
</dbReference>
<dbReference type="Pfam" id="PF13181">
    <property type="entry name" value="TPR_8"/>
    <property type="match status" value="2"/>
</dbReference>
<name>A0A5C7GJA3_9FLAO</name>
<evidence type="ECO:0000256" key="1">
    <source>
        <dbReference type="PROSITE-ProRule" id="PRU00339"/>
    </source>
</evidence>
<dbReference type="Proteomes" id="UP000321080">
    <property type="component" value="Unassembled WGS sequence"/>
</dbReference>
<keyword evidence="3" id="KW-0472">Membrane</keyword>
<dbReference type="GO" id="GO:0003677">
    <property type="term" value="F:DNA binding"/>
    <property type="evidence" value="ECO:0007669"/>
    <property type="project" value="InterPro"/>
</dbReference>
<gene>
    <name evidence="4" type="ORF">FUA22_11835</name>
</gene>
<dbReference type="EMBL" id="VRKQ01000010">
    <property type="protein sequence ID" value="TXG37245.1"/>
    <property type="molecule type" value="Genomic_DNA"/>
</dbReference>
<dbReference type="Gene3D" id="1.25.40.10">
    <property type="entry name" value="Tetratricopeptide repeat domain"/>
    <property type="match status" value="2"/>
</dbReference>
<feature type="coiled-coil region" evidence="2">
    <location>
        <begin position="321"/>
        <end position="353"/>
    </location>
</feature>
<comment type="caution">
    <text evidence="4">The sequence shown here is derived from an EMBL/GenBank/DDBJ whole genome shotgun (WGS) entry which is preliminary data.</text>
</comment>
<keyword evidence="3" id="KW-0812">Transmembrane</keyword>
<organism evidence="4 5">
    <name type="scientific">Seonamhaeicola maritimus</name>
    <dbReference type="NCBI Taxonomy" id="2591822"/>
    <lineage>
        <taxon>Bacteria</taxon>
        <taxon>Pseudomonadati</taxon>
        <taxon>Bacteroidota</taxon>
        <taxon>Flavobacteriia</taxon>
        <taxon>Flavobacteriales</taxon>
        <taxon>Flavobacteriaceae</taxon>
    </lineage>
</organism>
<dbReference type="InterPro" id="IPR011990">
    <property type="entry name" value="TPR-like_helical_dom_sf"/>
</dbReference>
<keyword evidence="1" id="KW-0802">TPR repeat</keyword>
<keyword evidence="3" id="KW-1133">Transmembrane helix</keyword>
<evidence type="ECO:0000256" key="3">
    <source>
        <dbReference type="SAM" id="Phobius"/>
    </source>
</evidence>
<dbReference type="GO" id="GO:0006355">
    <property type="term" value="P:regulation of DNA-templated transcription"/>
    <property type="evidence" value="ECO:0007669"/>
    <property type="project" value="InterPro"/>
</dbReference>
<dbReference type="PROSITE" id="PS50005">
    <property type="entry name" value="TPR"/>
    <property type="match status" value="2"/>
</dbReference>
<dbReference type="OrthoDB" id="1090267at2"/>
<evidence type="ECO:0000256" key="2">
    <source>
        <dbReference type="SAM" id="Coils"/>
    </source>
</evidence>
<protein>
    <submittedName>
        <fullName evidence="4">Uncharacterized protein</fullName>
    </submittedName>
</protein>
<proteinExistence type="predicted"/>
<dbReference type="Gene3D" id="1.10.10.10">
    <property type="entry name" value="Winged helix-like DNA-binding domain superfamily/Winged helix DNA-binding domain"/>
    <property type="match status" value="1"/>
</dbReference>
<dbReference type="InterPro" id="IPR019734">
    <property type="entry name" value="TPR_rpt"/>
</dbReference>
<dbReference type="RefSeq" id="WP_147768591.1">
    <property type="nucleotide sequence ID" value="NZ_VRKQ01000010.1"/>
</dbReference>
<accession>A0A5C7GJA3</accession>
<sequence>MNAILKTIVSVLLVSITPIVYASTTFIQNDSIRQKAKYLSNKANEIRHKYPDSSLVLFQKSYEELLKSGDTIEAVKALMSKADIFENNANYSKSYDAYWNALMLTDNLDNKTIKSLIYHRLGRVYSYYKREDEALKYLNKALEIQKELVKKEVVNKSFLVPYYYFITSTNRELGNVEIAKKYLDSCYMFLPKDDTGFNRESIDFEKVFVLSEMQQPEKALEVAHQILPHFEKNNRPYLVLIYKQIGDIHLKMDNLNEGELYYNKALEISKEYNSHIDFTPLVYEKLTELFLKKNNYPKAFENLKIAKELDRKFFDSRSSNNQSLLEIKDSYRLEKQRQEQQIQKQYLKQLEQEEKIGNLQRIILLVSVIFIAIIAFVYVKHLRAKHKAEKVLIRKNQELENKKTQELLELKNKELAASALQLIEKDEFLRTLKDKVRGKDEKIKVHEVNKVLRSISVSNNQNWEEFKLRFVDVNKDFYNKVFEKYPNLSQGDQKICALIKLNFSSKEMARLLGISVESVHTSRHRIRKKMNLPRSVNLEDFINSL</sequence>
<reference evidence="4 5" key="1">
    <citation type="submission" date="2019-08" db="EMBL/GenBank/DDBJ databases">
        <title>Seonamhaeicola sediminis sp. nov., isolated from marine sediment.</title>
        <authorList>
            <person name="Cao W.R."/>
        </authorList>
    </citation>
    <scope>NUCLEOTIDE SEQUENCE [LARGE SCALE GENOMIC DNA]</scope>
    <source>
        <strain evidence="4 5">1505</strain>
    </source>
</reference>
<evidence type="ECO:0000313" key="5">
    <source>
        <dbReference type="Proteomes" id="UP000321080"/>
    </source>
</evidence>
<dbReference type="SUPFAM" id="SSF46894">
    <property type="entry name" value="C-terminal effector domain of the bipartite response regulators"/>
    <property type="match status" value="1"/>
</dbReference>
<dbReference type="InterPro" id="IPR016032">
    <property type="entry name" value="Sig_transdc_resp-reg_C-effctor"/>
</dbReference>